<accession>A0ABY4RUY5</accession>
<reference evidence="2" key="2">
    <citation type="journal article" date="2021" name="J Anim Sci Technol">
        <title>Complete genome sequence of Paenibacillus konkukensis sp. nov. SK3146 as a potential probiotic strain.</title>
        <authorList>
            <person name="Jung H.I."/>
            <person name="Park S."/>
            <person name="Niu K.M."/>
            <person name="Lee S.W."/>
            <person name="Kothari D."/>
            <person name="Yi K.J."/>
            <person name="Kim S.K."/>
        </authorList>
    </citation>
    <scope>NUCLEOTIDE SEQUENCE</scope>
    <source>
        <strain evidence="2">SK3146</strain>
    </source>
</reference>
<protein>
    <submittedName>
        <fullName evidence="2">Uncharacterized protein</fullName>
    </submittedName>
</protein>
<organism evidence="2 3">
    <name type="scientific">Paenibacillus konkukensis</name>
    <dbReference type="NCBI Taxonomy" id="2020716"/>
    <lineage>
        <taxon>Bacteria</taxon>
        <taxon>Bacillati</taxon>
        <taxon>Bacillota</taxon>
        <taxon>Bacilli</taxon>
        <taxon>Bacillales</taxon>
        <taxon>Paenibacillaceae</taxon>
        <taxon>Paenibacillus</taxon>
    </lineage>
</organism>
<sequence>MLVLLVVSIGFTIVNVRRPVTRTALIVQSMGVGLGLLLVSCAVAFFSSSDALNILVYWVIYAIAFIIASLVNVVFIVLKKR</sequence>
<keyword evidence="3" id="KW-1185">Reference proteome</keyword>
<reference evidence="2" key="1">
    <citation type="submission" date="2018-02" db="EMBL/GenBank/DDBJ databases">
        <authorList>
            <person name="Kim S.-K."/>
            <person name="Jung H.-I."/>
            <person name="Lee S.-W."/>
        </authorList>
    </citation>
    <scope>NUCLEOTIDE SEQUENCE</scope>
    <source>
        <strain evidence="2">SK3146</strain>
    </source>
</reference>
<proteinExistence type="predicted"/>
<name>A0ABY4RUY5_9BACL</name>
<dbReference type="Proteomes" id="UP001057134">
    <property type="component" value="Chromosome"/>
</dbReference>
<gene>
    <name evidence="2" type="ORF">SK3146_04838</name>
</gene>
<dbReference type="EMBL" id="CP027059">
    <property type="protein sequence ID" value="UQZ85549.1"/>
    <property type="molecule type" value="Genomic_DNA"/>
</dbReference>
<keyword evidence="1" id="KW-1133">Transmembrane helix</keyword>
<keyword evidence="1" id="KW-0812">Transmembrane</keyword>
<evidence type="ECO:0000256" key="1">
    <source>
        <dbReference type="SAM" id="Phobius"/>
    </source>
</evidence>
<feature type="transmembrane region" description="Helical" evidence="1">
    <location>
        <begin position="25"/>
        <end position="48"/>
    </location>
</feature>
<evidence type="ECO:0000313" key="3">
    <source>
        <dbReference type="Proteomes" id="UP001057134"/>
    </source>
</evidence>
<feature type="transmembrane region" description="Helical" evidence="1">
    <location>
        <begin position="54"/>
        <end position="78"/>
    </location>
</feature>
<evidence type="ECO:0000313" key="2">
    <source>
        <dbReference type="EMBL" id="UQZ85549.1"/>
    </source>
</evidence>
<keyword evidence="1" id="KW-0472">Membrane</keyword>